<sequence>MNNPSRGSGGVLICLDPSVNRTGVPTWYLKINLFGLTSDHILAPSHHPMLPLIITLLFYFHPHTPSLTRTKTPKSVTVRGNKVKIEGQAQHQTHLPADHRTCSAEQGYLNAARLSLSYWRAHGGCFVSCVLVFVTFGGVFWSSNPRIRGRDVRWVALFDRQSLGFQYRA</sequence>
<dbReference type="EMBL" id="MCFA01000221">
    <property type="protein sequence ID" value="ORX98123.1"/>
    <property type="molecule type" value="Genomic_DNA"/>
</dbReference>
<dbReference type="AlphaFoldDB" id="A0A1Y1YJU7"/>
<keyword evidence="1" id="KW-0812">Transmembrane</keyword>
<accession>A0A1Y1YJU7</accession>
<proteinExistence type="predicted"/>
<comment type="caution">
    <text evidence="2">The sequence shown here is derived from an EMBL/GenBank/DDBJ whole genome shotgun (WGS) entry which is preliminary data.</text>
</comment>
<evidence type="ECO:0000313" key="3">
    <source>
        <dbReference type="Proteomes" id="UP000193144"/>
    </source>
</evidence>
<organism evidence="2 3">
    <name type="scientific">Clohesyomyces aquaticus</name>
    <dbReference type="NCBI Taxonomy" id="1231657"/>
    <lineage>
        <taxon>Eukaryota</taxon>
        <taxon>Fungi</taxon>
        <taxon>Dikarya</taxon>
        <taxon>Ascomycota</taxon>
        <taxon>Pezizomycotina</taxon>
        <taxon>Dothideomycetes</taxon>
        <taxon>Pleosporomycetidae</taxon>
        <taxon>Pleosporales</taxon>
        <taxon>Lindgomycetaceae</taxon>
        <taxon>Clohesyomyces</taxon>
    </lineage>
</organism>
<evidence type="ECO:0000313" key="2">
    <source>
        <dbReference type="EMBL" id="ORX98123.1"/>
    </source>
</evidence>
<evidence type="ECO:0000256" key="1">
    <source>
        <dbReference type="SAM" id="Phobius"/>
    </source>
</evidence>
<keyword evidence="3" id="KW-1185">Reference proteome</keyword>
<name>A0A1Y1YJU7_9PLEO</name>
<keyword evidence="1" id="KW-0472">Membrane</keyword>
<protein>
    <submittedName>
        <fullName evidence="2">Uncharacterized protein</fullName>
    </submittedName>
</protein>
<reference evidence="2 3" key="1">
    <citation type="submission" date="2016-07" db="EMBL/GenBank/DDBJ databases">
        <title>Pervasive Adenine N6-methylation of Active Genes in Fungi.</title>
        <authorList>
            <consortium name="DOE Joint Genome Institute"/>
            <person name="Mondo S.J."/>
            <person name="Dannebaum R.O."/>
            <person name="Kuo R.C."/>
            <person name="Labutti K."/>
            <person name="Haridas S."/>
            <person name="Kuo A."/>
            <person name="Salamov A."/>
            <person name="Ahrendt S.R."/>
            <person name="Lipzen A."/>
            <person name="Sullivan W."/>
            <person name="Andreopoulos W.B."/>
            <person name="Clum A."/>
            <person name="Lindquist E."/>
            <person name="Daum C."/>
            <person name="Ramamoorthy G.K."/>
            <person name="Gryganskyi A."/>
            <person name="Culley D."/>
            <person name="Magnuson J.K."/>
            <person name="James T.Y."/>
            <person name="O'Malley M.A."/>
            <person name="Stajich J.E."/>
            <person name="Spatafora J.W."/>
            <person name="Visel A."/>
            <person name="Grigoriev I.V."/>
        </authorList>
    </citation>
    <scope>NUCLEOTIDE SEQUENCE [LARGE SCALE GENOMIC DNA]</scope>
    <source>
        <strain evidence="2 3">CBS 115471</strain>
    </source>
</reference>
<feature type="transmembrane region" description="Helical" evidence="1">
    <location>
        <begin position="119"/>
        <end position="141"/>
    </location>
</feature>
<keyword evidence="1" id="KW-1133">Transmembrane helix</keyword>
<dbReference type="Proteomes" id="UP000193144">
    <property type="component" value="Unassembled WGS sequence"/>
</dbReference>
<gene>
    <name evidence="2" type="ORF">BCR34DRAFT_156905</name>
</gene>